<feature type="compositionally biased region" description="Low complexity" evidence="1">
    <location>
        <begin position="189"/>
        <end position="214"/>
    </location>
</feature>
<feature type="region of interest" description="Disordered" evidence="1">
    <location>
        <begin position="237"/>
        <end position="266"/>
    </location>
</feature>
<comment type="caution">
    <text evidence="2">The sequence shown here is derived from an EMBL/GenBank/DDBJ whole genome shotgun (WGS) entry which is preliminary data.</text>
</comment>
<dbReference type="Proteomes" id="UP001054857">
    <property type="component" value="Unassembled WGS sequence"/>
</dbReference>
<feature type="compositionally biased region" description="Polar residues" evidence="1">
    <location>
        <begin position="1"/>
        <end position="22"/>
    </location>
</feature>
<name>A0AAD3DK81_9CHLO</name>
<reference evidence="2 3" key="1">
    <citation type="journal article" date="2021" name="Sci. Rep.">
        <title>Genome sequencing of the multicellular alga Astrephomene provides insights into convergent evolution of germ-soma differentiation.</title>
        <authorList>
            <person name="Yamashita S."/>
            <person name="Yamamoto K."/>
            <person name="Matsuzaki R."/>
            <person name="Suzuki S."/>
            <person name="Yamaguchi H."/>
            <person name="Hirooka S."/>
            <person name="Minakuchi Y."/>
            <person name="Miyagishima S."/>
            <person name="Kawachi M."/>
            <person name="Toyoda A."/>
            <person name="Nozaki H."/>
        </authorList>
    </citation>
    <scope>NUCLEOTIDE SEQUENCE [LARGE SCALE GENOMIC DNA]</scope>
    <source>
        <strain evidence="2 3">NIES-4017</strain>
    </source>
</reference>
<gene>
    <name evidence="2" type="ORF">Agub_g3169</name>
</gene>
<feature type="region of interest" description="Disordered" evidence="1">
    <location>
        <begin position="76"/>
        <end position="99"/>
    </location>
</feature>
<protein>
    <submittedName>
        <fullName evidence="2">Uncharacterized protein</fullName>
    </submittedName>
</protein>
<evidence type="ECO:0000313" key="3">
    <source>
        <dbReference type="Proteomes" id="UP001054857"/>
    </source>
</evidence>
<evidence type="ECO:0000313" key="2">
    <source>
        <dbReference type="EMBL" id="GFR42272.1"/>
    </source>
</evidence>
<dbReference type="AlphaFoldDB" id="A0AAD3DK81"/>
<feature type="region of interest" description="Disordered" evidence="1">
    <location>
        <begin position="162"/>
        <end position="216"/>
    </location>
</feature>
<feature type="region of interest" description="Disordered" evidence="1">
    <location>
        <begin position="1"/>
        <end position="35"/>
    </location>
</feature>
<evidence type="ECO:0000256" key="1">
    <source>
        <dbReference type="SAM" id="MobiDB-lite"/>
    </source>
</evidence>
<sequence>MRYHRSNSGARQSHGGQRSYQALDSPPRLKHRSGPSMSAERFLLLVDQLMSRANQLWQQEELELQRGHELMVICPSPPSPQHALQQHEVDEEPSSPPSPYAYDAASLLHPPSHCLQSPSFGPVANHLSSPTWSAELLAASLGLGQQIPDGVVEEAGATVGAGPLSSYDAGPSTAGCGQGSKEPPGGPGHHQPLCLSHHHQQQQQQHPHHQQQQLNNSSGSWQLYDAEAYITLQPVGGASSHGCGGGSGPARMRLPDKSEGGAGTASARHAQNLDPFYGLLSYTPGADDFLGSPSWGPGGLL</sequence>
<accession>A0AAD3DK81</accession>
<dbReference type="EMBL" id="BMAR01000003">
    <property type="protein sequence ID" value="GFR42272.1"/>
    <property type="molecule type" value="Genomic_DNA"/>
</dbReference>
<keyword evidence="3" id="KW-1185">Reference proteome</keyword>
<proteinExistence type="predicted"/>
<organism evidence="2 3">
    <name type="scientific">Astrephomene gubernaculifera</name>
    <dbReference type="NCBI Taxonomy" id="47775"/>
    <lineage>
        <taxon>Eukaryota</taxon>
        <taxon>Viridiplantae</taxon>
        <taxon>Chlorophyta</taxon>
        <taxon>core chlorophytes</taxon>
        <taxon>Chlorophyceae</taxon>
        <taxon>CS clade</taxon>
        <taxon>Chlamydomonadales</taxon>
        <taxon>Astrephomenaceae</taxon>
        <taxon>Astrephomene</taxon>
    </lineage>
</organism>